<feature type="transmembrane region" description="Helical" evidence="1">
    <location>
        <begin position="172"/>
        <end position="193"/>
    </location>
</feature>
<dbReference type="Pfam" id="PF09997">
    <property type="entry name" value="DUF2238"/>
    <property type="match status" value="1"/>
</dbReference>
<protein>
    <submittedName>
        <fullName evidence="2">Putative membrane protein</fullName>
    </submittedName>
</protein>
<dbReference type="OrthoDB" id="9786473at2"/>
<evidence type="ECO:0000313" key="2">
    <source>
        <dbReference type="EMBL" id="TCP62686.1"/>
    </source>
</evidence>
<keyword evidence="1" id="KW-0472">Membrane</keyword>
<feature type="transmembrane region" description="Helical" evidence="1">
    <location>
        <begin position="100"/>
        <end position="117"/>
    </location>
</feature>
<accession>A0A4V2SWJ4</accession>
<keyword evidence="1" id="KW-1133">Transmembrane helix</keyword>
<feature type="transmembrane region" description="Helical" evidence="1">
    <location>
        <begin position="129"/>
        <end position="152"/>
    </location>
</feature>
<dbReference type="Proteomes" id="UP000294813">
    <property type="component" value="Unassembled WGS sequence"/>
</dbReference>
<reference evidence="2 3" key="1">
    <citation type="submission" date="2019-03" db="EMBL/GenBank/DDBJ databases">
        <title>Genomic Encyclopedia of Type Strains, Phase IV (KMG-IV): sequencing the most valuable type-strain genomes for metagenomic binning, comparative biology and taxonomic classification.</title>
        <authorList>
            <person name="Goeker M."/>
        </authorList>
    </citation>
    <scope>NUCLEOTIDE SEQUENCE [LARGE SCALE GENOMIC DNA]</scope>
    <source>
        <strain evidence="2 3">DSM 11170</strain>
    </source>
</reference>
<name>A0A4V2SWJ4_9FIRM</name>
<feature type="transmembrane region" description="Helical" evidence="1">
    <location>
        <begin position="56"/>
        <end position="77"/>
    </location>
</feature>
<comment type="caution">
    <text evidence="2">The sequence shown here is derived from an EMBL/GenBank/DDBJ whole genome shotgun (WGS) entry which is preliminary data.</text>
</comment>
<proteinExistence type="predicted"/>
<dbReference type="InterPro" id="IPR014509">
    <property type="entry name" value="YjdF-like"/>
</dbReference>
<dbReference type="PIRSF" id="PIRSF020606">
    <property type="entry name" value="UCP020606"/>
    <property type="match status" value="1"/>
</dbReference>
<keyword evidence="3" id="KW-1185">Reference proteome</keyword>
<sequence>MTTHPWHLGLLVTVAAVFLWSAIKPASYTLWMMEMVPLLLGVALLALTYRRLTLTTLCYGWIAACLIWGAVGGHYGYSHVPWFDWLKDHFHLQRNHFDRVGHFIQGIATALVARELLLRLTPMKPGWLLTGYVLAAGLALSSIYEFFEWAVVGMGLPLSADFAGMQGDPWDAQWDMFLAFAGSVLALTLFTGYQDQALRQKLWQR</sequence>
<dbReference type="AlphaFoldDB" id="A0A4V2SWJ4"/>
<dbReference type="InterPro" id="IPR058534">
    <property type="entry name" value="YjdF"/>
</dbReference>
<evidence type="ECO:0000313" key="3">
    <source>
        <dbReference type="Proteomes" id="UP000294813"/>
    </source>
</evidence>
<gene>
    <name evidence="2" type="ORF">EDD73_11934</name>
</gene>
<dbReference type="RefSeq" id="WP_131919758.1">
    <property type="nucleotide sequence ID" value="NZ_JAOQNU010000018.1"/>
</dbReference>
<keyword evidence="1" id="KW-0812">Transmembrane</keyword>
<organism evidence="2 3">
    <name type="scientific">Heliophilum fasciatum</name>
    <dbReference type="NCBI Taxonomy" id="35700"/>
    <lineage>
        <taxon>Bacteria</taxon>
        <taxon>Bacillati</taxon>
        <taxon>Bacillota</taxon>
        <taxon>Clostridia</taxon>
        <taxon>Eubacteriales</taxon>
        <taxon>Heliobacteriaceae</taxon>
        <taxon>Heliophilum</taxon>
    </lineage>
</organism>
<evidence type="ECO:0000256" key="1">
    <source>
        <dbReference type="SAM" id="Phobius"/>
    </source>
</evidence>
<feature type="transmembrane region" description="Helical" evidence="1">
    <location>
        <begin position="7"/>
        <end position="23"/>
    </location>
</feature>
<dbReference type="EMBL" id="SLXT01000019">
    <property type="protein sequence ID" value="TCP62686.1"/>
    <property type="molecule type" value="Genomic_DNA"/>
</dbReference>
<feature type="transmembrane region" description="Helical" evidence="1">
    <location>
        <begin position="29"/>
        <end position="49"/>
    </location>
</feature>